<accession>A0A7X0JRI4</accession>
<dbReference type="PROSITE" id="PS51669">
    <property type="entry name" value="4FE4S_MOW_BIS_MGD"/>
    <property type="match status" value="1"/>
</dbReference>
<dbReference type="Gene3D" id="3.40.50.740">
    <property type="match status" value="1"/>
</dbReference>
<dbReference type="PANTHER" id="PTHR43742">
    <property type="entry name" value="TRIMETHYLAMINE-N-OXIDE REDUCTASE"/>
    <property type="match status" value="1"/>
</dbReference>
<dbReference type="PANTHER" id="PTHR43742:SF6">
    <property type="entry name" value="OXIDOREDUCTASE YYAE-RELATED"/>
    <property type="match status" value="1"/>
</dbReference>
<dbReference type="SUPFAM" id="SSF50692">
    <property type="entry name" value="ADC-like"/>
    <property type="match status" value="1"/>
</dbReference>
<dbReference type="GO" id="GO:0043546">
    <property type="term" value="F:molybdopterin cofactor binding"/>
    <property type="evidence" value="ECO:0007669"/>
    <property type="project" value="InterPro"/>
</dbReference>
<sequence>MMAKPEQANEEWHSTACNLCFVNCGVEIKLGGEDGRQVLKVRGDKEHPTSQGYICNKASRLDYYQNSKARINSPMRRTPDGSYEAVDWDTAISEIAGKLATVRDEHGGDKILYYGGGGQGNHLGGAYATSLRKALGIRYKSSAISQEKTGLSWVFSRMIGGLVHPEVHHAKVAMFVGKNPFMSNGLDRARLFLKEIKKDPERTLIVMDPRRTETADHADIHLAVRPGRDAWCLGAILAHIVQSNLLPMDWLAEHAAGYEKVIERFQAIDVDSYAEFSGVSPSQVKETAEVIAKAESFALEEDIGVQMAPHSTLVTYLNFLLMLMNGNYGRPGTIGMITQLADMIAVDYGPVDENGYETERRTLPVTGAPIVSGLFPANYLTEEILNDDPKRSRALIVESSNPVHSLSDAKRMRRALRHLDFSLAIDVVMSETAMECDYVLPASSQYEKWEATFFPRNFPANIFHLREPILEPMPNTLGEPEMHARLIEALGVFDAGELDGLKTAAQNGMAAYQGELFSQMGSNRKVASYLPYVLYRTLGPALPEGQAATAAIWGLCQMYVLKHSAEAARAGFSGPSAGSDLFQALVDSPTAVEIGISTYEESWARIPHPENKLQMLIGELLDEVDVLDKLEPMLKTSEEYPFALVAGVRRAYTANCNIRDPQWAKGRAVTALTMHPEDAQRFGLEEGKRVLLETETGQTEVELAYDERMHLGTISVPNGQGMRFVNENNELEDTGVYVNELTSVFHRDRFIGTPLHKFVPARVSAC</sequence>
<keyword evidence="2" id="KW-0479">Metal-binding</keyword>
<name>A0A7X0JRI4_9GAMM</name>
<dbReference type="GO" id="GO:0016491">
    <property type="term" value="F:oxidoreductase activity"/>
    <property type="evidence" value="ECO:0007669"/>
    <property type="project" value="InterPro"/>
</dbReference>
<evidence type="ECO:0000256" key="4">
    <source>
        <dbReference type="ARBA" id="ARBA00023014"/>
    </source>
</evidence>
<dbReference type="AlphaFoldDB" id="A0A7X0JRI4"/>
<dbReference type="Gene3D" id="2.20.25.90">
    <property type="entry name" value="ADC-like domains"/>
    <property type="match status" value="1"/>
</dbReference>
<dbReference type="InterPro" id="IPR009010">
    <property type="entry name" value="Asp_de-COase-like_dom_sf"/>
</dbReference>
<dbReference type="InterPro" id="IPR006656">
    <property type="entry name" value="Mopterin_OxRdtase"/>
</dbReference>
<dbReference type="Gene3D" id="2.40.40.20">
    <property type="match status" value="1"/>
</dbReference>
<evidence type="ECO:0000256" key="2">
    <source>
        <dbReference type="ARBA" id="ARBA00022723"/>
    </source>
</evidence>
<dbReference type="Gene3D" id="3.30.2070.10">
    <property type="entry name" value="Formate dehydrogenase/DMSO reductase"/>
    <property type="match status" value="1"/>
</dbReference>
<gene>
    <name evidence="6" type="ORF">HNR48_000349</name>
</gene>
<feature type="domain" description="4Fe-4S Mo/W bis-MGD-type" evidence="5">
    <location>
        <begin position="10"/>
        <end position="69"/>
    </location>
</feature>
<dbReference type="RefSeq" id="WP_208020053.1">
    <property type="nucleotide sequence ID" value="NZ_JAAONY010000001.1"/>
</dbReference>
<dbReference type="EMBL" id="JACHHT010000001">
    <property type="protein sequence ID" value="MBB6520071.1"/>
    <property type="molecule type" value="Genomic_DNA"/>
</dbReference>
<dbReference type="Pfam" id="PF04879">
    <property type="entry name" value="Molybdop_Fe4S4"/>
    <property type="match status" value="1"/>
</dbReference>
<dbReference type="GO" id="GO:0051536">
    <property type="term" value="F:iron-sulfur cluster binding"/>
    <property type="evidence" value="ECO:0007669"/>
    <property type="project" value="UniProtKB-KW"/>
</dbReference>
<organism evidence="6 7">
    <name type="scientific">Pseudoteredinibacter isoporae</name>
    <dbReference type="NCBI Taxonomy" id="570281"/>
    <lineage>
        <taxon>Bacteria</taxon>
        <taxon>Pseudomonadati</taxon>
        <taxon>Pseudomonadota</taxon>
        <taxon>Gammaproteobacteria</taxon>
        <taxon>Cellvibrionales</taxon>
        <taxon>Cellvibrionaceae</taxon>
        <taxon>Pseudoteredinibacter</taxon>
    </lineage>
</organism>
<keyword evidence="3" id="KW-0408">Iron</keyword>
<proteinExistence type="inferred from homology"/>
<evidence type="ECO:0000313" key="7">
    <source>
        <dbReference type="Proteomes" id="UP000528457"/>
    </source>
</evidence>
<evidence type="ECO:0000313" key="6">
    <source>
        <dbReference type="EMBL" id="MBB6520071.1"/>
    </source>
</evidence>
<dbReference type="Proteomes" id="UP000528457">
    <property type="component" value="Unassembled WGS sequence"/>
</dbReference>
<dbReference type="InterPro" id="IPR006657">
    <property type="entry name" value="MoPterin_dinucl-bd_dom"/>
</dbReference>
<evidence type="ECO:0000256" key="1">
    <source>
        <dbReference type="ARBA" id="ARBA00010312"/>
    </source>
</evidence>
<dbReference type="Pfam" id="PF00384">
    <property type="entry name" value="Molybdopterin"/>
    <property type="match status" value="1"/>
</dbReference>
<evidence type="ECO:0000256" key="3">
    <source>
        <dbReference type="ARBA" id="ARBA00023004"/>
    </source>
</evidence>
<keyword evidence="7" id="KW-1185">Reference proteome</keyword>
<protein>
    <submittedName>
        <fullName evidence="6">Anaerobic selenocysteine-containing dehydrogenase</fullName>
    </submittedName>
</protein>
<dbReference type="Gene3D" id="3.40.228.10">
    <property type="entry name" value="Dimethylsulfoxide Reductase, domain 2"/>
    <property type="match status" value="1"/>
</dbReference>
<dbReference type="SUPFAM" id="SSF53706">
    <property type="entry name" value="Formate dehydrogenase/DMSO reductase, domains 1-3"/>
    <property type="match status" value="1"/>
</dbReference>
<dbReference type="GO" id="GO:0046872">
    <property type="term" value="F:metal ion binding"/>
    <property type="evidence" value="ECO:0007669"/>
    <property type="project" value="UniProtKB-KW"/>
</dbReference>
<keyword evidence="4" id="KW-0411">Iron-sulfur</keyword>
<comment type="similarity">
    <text evidence="1">Belongs to the prokaryotic molybdopterin-containing oxidoreductase family.</text>
</comment>
<comment type="caution">
    <text evidence="6">The sequence shown here is derived from an EMBL/GenBank/DDBJ whole genome shotgun (WGS) entry which is preliminary data.</text>
</comment>
<dbReference type="Pfam" id="PF01568">
    <property type="entry name" value="Molydop_binding"/>
    <property type="match status" value="1"/>
</dbReference>
<dbReference type="InterPro" id="IPR050612">
    <property type="entry name" value="Prok_Mopterin_Oxidored"/>
</dbReference>
<reference evidence="6 7" key="1">
    <citation type="submission" date="2020-08" db="EMBL/GenBank/DDBJ databases">
        <title>Genomic Encyclopedia of Type Strains, Phase IV (KMG-IV): sequencing the most valuable type-strain genomes for metagenomic binning, comparative biology and taxonomic classification.</title>
        <authorList>
            <person name="Goeker M."/>
        </authorList>
    </citation>
    <scope>NUCLEOTIDE SEQUENCE [LARGE SCALE GENOMIC DNA]</scope>
    <source>
        <strain evidence="6 7">DSM 22368</strain>
    </source>
</reference>
<dbReference type="InParanoid" id="A0A7X0JRI4"/>
<evidence type="ECO:0000259" key="5">
    <source>
        <dbReference type="PROSITE" id="PS51669"/>
    </source>
</evidence>
<dbReference type="SMART" id="SM00926">
    <property type="entry name" value="Molybdop_Fe4S4"/>
    <property type="match status" value="1"/>
</dbReference>
<dbReference type="InterPro" id="IPR006963">
    <property type="entry name" value="Mopterin_OxRdtase_4Fe-4S_dom"/>
</dbReference>